<comment type="caution">
    <text evidence="13">The sequence shown here is derived from an EMBL/GenBank/DDBJ whole genome shotgun (WGS) entry which is preliminary data.</text>
</comment>
<evidence type="ECO:0000313" key="14">
    <source>
        <dbReference type="Proteomes" id="UP000058012"/>
    </source>
</evidence>
<evidence type="ECO:0000256" key="1">
    <source>
        <dbReference type="ARBA" id="ARBA00002684"/>
    </source>
</evidence>
<sequence length="405" mass="42505">MATFQYRALASSGGAVAGQLEAATREDAIASMRKSGLRPIEVTEQKGSAKVRAARGAEKKWRRQITGFFAELGVLLQAGLPLDRALSIAVDNIAVPPLRQRLADVLAAVREGRPLSGALLDQPGLFPGLAPAMAEAGEANGELGLALARLAQMLEQADEQRRQVSAAMTYPVALTVVAVGVILLMLLFVVPQFETLFASAPAGSLPASSVAVMSASKFVRANGLYILGTLVAGGFALRQALSSPASKAWLDRQMLDVPQLGPLLRNIETVRFARSLGALIDGGVPLPSAMALARRTVTNRYMNTSLGEVVDIVRQGGGLTAPLAERRILPTLAMSFVRTGEETSQLGPMLGRLATVLDRDVKVRLDRIIAIATPTIVVGLGVGVAAMVASIMSAILGFNDLAVAQ</sequence>
<keyword evidence="5" id="KW-1003">Cell membrane</keyword>
<evidence type="ECO:0000256" key="4">
    <source>
        <dbReference type="ARBA" id="ARBA00022448"/>
    </source>
</evidence>
<dbReference type="Gene3D" id="1.20.81.30">
    <property type="entry name" value="Type II secretion system (T2SS), domain F"/>
    <property type="match status" value="2"/>
</dbReference>
<dbReference type="OrthoDB" id="9805682at2"/>
<keyword evidence="4 10" id="KW-0813">Transport</keyword>
<feature type="transmembrane region" description="Helical" evidence="11">
    <location>
        <begin position="218"/>
        <end position="237"/>
    </location>
</feature>
<evidence type="ECO:0000256" key="9">
    <source>
        <dbReference type="ARBA" id="ARBA00030750"/>
    </source>
</evidence>
<keyword evidence="6 10" id="KW-0812">Transmembrane</keyword>
<dbReference type="PROSITE" id="PS00874">
    <property type="entry name" value="T2SP_F"/>
    <property type="match status" value="1"/>
</dbReference>
<dbReference type="GO" id="GO:0009306">
    <property type="term" value="P:protein secretion"/>
    <property type="evidence" value="ECO:0007669"/>
    <property type="project" value="InterPro"/>
</dbReference>
<keyword evidence="8 11" id="KW-0472">Membrane</keyword>
<feature type="transmembrane region" description="Helical" evidence="11">
    <location>
        <begin position="368"/>
        <end position="396"/>
    </location>
</feature>
<comment type="function">
    <text evidence="1">Component of the type II secretion system inner membrane complex required for the energy-dependent secretion of extracellular factors such as proteases and toxins from the periplasm.</text>
</comment>
<evidence type="ECO:0000256" key="5">
    <source>
        <dbReference type="ARBA" id="ARBA00022475"/>
    </source>
</evidence>
<evidence type="ECO:0000256" key="7">
    <source>
        <dbReference type="ARBA" id="ARBA00022989"/>
    </source>
</evidence>
<name>A0A117UT34_9SPHN</name>
<accession>A0A117UT34</accession>
<evidence type="ECO:0000256" key="6">
    <source>
        <dbReference type="ARBA" id="ARBA00022692"/>
    </source>
</evidence>
<dbReference type="InterPro" id="IPR001992">
    <property type="entry name" value="T2SS_GspF/T4SS_PilC_CS"/>
</dbReference>
<keyword evidence="14" id="KW-1185">Reference proteome</keyword>
<reference evidence="13 14" key="1">
    <citation type="submission" date="2015-10" db="EMBL/GenBank/DDBJ databases">
        <title>Draft genome sequence of Novosphingobium fuchskuhlense DSM 25065 isolated from a surface water sample of the southwest basin of Lake Grosse Fuchskuhle.</title>
        <authorList>
            <person name="Ruckert C."/>
            <person name="Winkler A."/>
            <person name="Glaeser J."/>
            <person name="Grossart H.-P."/>
            <person name="Kalinowski J."/>
            <person name="Glaeser S."/>
        </authorList>
    </citation>
    <scope>NUCLEOTIDE SEQUENCE [LARGE SCALE GENOMIC DNA]</scope>
    <source>
        <strain evidence="13 14">FNE08-7</strain>
    </source>
</reference>
<dbReference type="STRING" id="1117702.AQZ52_15895"/>
<feature type="transmembrane region" description="Helical" evidence="11">
    <location>
        <begin position="170"/>
        <end position="190"/>
    </location>
</feature>
<evidence type="ECO:0000259" key="12">
    <source>
        <dbReference type="Pfam" id="PF00482"/>
    </source>
</evidence>
<feature type="domain" description="Type II secretion system protein GspF" evidence="12">
    <location>
        <begin position="68"/>
        <end position="191"/>
    </location>
</feature>
<dbReference type="Pfam" id="PF00482">
    <property type="entry name" value="T2SSF"/>
    <property type="match status" value="2"/>
</dbReference>
<dbReference type="Proteomes" id="UP000058012">
    <property type="component" value="Unassembled WGS sequence"/>
</dbReference>
<evidence type="ECO:0000256" key="8">
    <source>
        <dbReference type="ARBA" id="ARBA00023136"/>
    </source>
</evidence>
<evidence type="ECO:0000256" key="11">
    <source>
        <dbReference type="SAM" id="Phobius"/>
    </source>
</evidence>
<comment type="subcellular location">
    <subcellularLocation>
        <location evidence="10">Cell inner membrane</location>
        <topology evidence="10">Multi-pass membrane protein</topology>
    </subcellularLocation>
    <subcellularLocation>
        <location evidence="2">Cell membrane</location>
        <topology evidence="2">Multi-pass membrane protein</topology>
    </subcellularLocation>
</comment>
<organism evidence="13 14">
    <name type="scientific">Novosphingobium fuchskuhlense</name>
    <dbReference type="NCBI Taxonomy" id="1117702"/>
    <lineage>
        <taxon>Bacteria</taxon>
        <taxon>Pseudomonadati</taxon>
        <taxon>Pseudomonadota</taxon>
        <taxon>Alphaproteobacteria</taxon>
        <taxon>Sphingomonadales</taxon>
        <taxon>Sphingomonadaceae</taxon>
        <taxon>Novosphingobium</taxon>
    </lineage>
</organism>
<gene>
    <name evidence="13" type="ORF">AQZ52_15895</name>
</gene>
<dbReference type="RefSeq" id="WP_067913211.1">
    <property type="nucleotide sequence ID" value="NZ_KQ954246.1"/>
</dbReference>
<feature type="domain" description="Type II secretion system protein GspF" evidence="12">
    <location>
        <begin position="272"/>
        <end position="392"/>
    </location>
</feature>
<dbReference type="AlphaFoldDB" id="A0A117UT34"/>
<evidence type="ECO:0000256" key="2">
    <source>
        <dbReference type="ARBA" id="ARBA00004651"/>
    </source>
</evidence>
<dbReference type="EMBL" id="LLZS01000009">
    <property type="protein sequence ID" value="KUR70328.1"/>
    <property type="molecule type" value="Genomic_DNA"/>
</dbReference>
<evidence type="ECO:0000313" key="13">
    <source>
        <dbReference type="EMBL" id="KUR70328.1"/>
    </source>
</evidence>
<dbReference type="PANTHER" id="PTHR30012">
    <property type="entry name" value="GENERAL SECRETION PATHWAY PROTEIN"/>
    <property type="match status" value="1"/>
</dbReference>
<keyword evidence="7 11" id="KW-1133">Transmembrane helix</keyword>
<dbReference type="InterPro" id="IPR018076">
    <property type="entry name" value="T2SS_GspF_dom"/>
</dbReference>
<evidence type="ECO:0000256" key="3">
    <source>
        <dbReference type="ARBA" id="ARBA00005745"/>
    </source>
</evidence>
<comment type="similarity">
    <text evidence="3 10">Belongs to the GSP F family.</text>
</comment>
<dbReference type="PANTHER" id="PTHR30012:SF0">
    <property type="entry name" value="TYPE II SECRETION SYSTEM PROTEIN F-RELATED"/>
    <property type="match status" value="1"/>
</dbReference>
<protein>
    <recommendedName>
        <fullName evidence="9">General secretion pathway protein F</fullName>
    </recommendedName>
</protein>
<dbReference type="InterPro" id="IPR003004">
    <property type="entry name" value="GspF/PilC"/>
</dbReference>
<proteinExistence type="inferred from homology"/>
<dbReference type="InterPro" id="IPR042094">
    <property type="entry name" value="T2SS_GspF_sf"/>
</dbReference>
<evidence type="ECO:0000256" key="10">
    <source>
        <dbReference type="RuleBase" id="RU003923"/>
    </source>
</evidence>
<dbReference type="GO" id="GO:0005886">
    <property type="term" value="C:plasma membrane"/>
    <property type="evidence" value="ECO:0007669"/>
    <property type="project" value="UniProtKB-SubCell"/>
</dbReference>